<keyword evidence="1" id="KW-0472">Membrane</keyword>
<dbReference type="PANTHER" id="PTHR48156:SF1">
    <property type="entry name" value="TRANSMEMBRANE PROTEIN"/>
    <property type="match status" value="1"/>
</dbReference>
<dbReference type="EnsemblPlants" id="TraesCS5A02G164500.1">
    <property type="protein sequence ID" value="TraesCS5A02G164500.1.cds1"/>
    <property type="gene ID" value="TraesCS5A02G164500"/>
</dbReference>
<dbReference type="Gramene" id="TraesCAD_scaffold_046599_01G000100.1">
    <property type="protein sequence ID" value="TraesCAD_scaffold_046599_01G000100.1"/>
    <property type="gene ID" value="TraesCAD_scaffold_046599_01G000100"/>
</dbReference>
<dbReference type="Gramene" id="TraesCLE_scaffold_042083_01G000300.1">
    <property type="protein sequence ID" value="TraesCLE_scaffold_042083_01G000300.1"/>
    <property type="gene ID" value="TraesCLE_scaffold_042083_01G000300"/>
</dbReference>
<dbReference type="PANTHER" id="PTHR48156">
    <property type="entry name" value="TRANSMEMBRANE PROTEIN"/>
    <property type="match status" value="1"/>
</dbReference>
<organism evidence="2">
    <name type="scientific">Triticum aestivum</name>
    <name type="common">Wheat</name>
    <dbReference type="NCBI Taxonomy" id="4565"/>
    <lineage>
        <taxon>Eukaryota</taxon>
        <taxon>Viridiplantae</taxon>
        <taxon>Streptophyta</taxon>
        <taxon>Embryophyta</taxon>
        <taxon>Tracheophyta</taxon>
        <taxon>Spermatophyta</taxon>
        <taxon>Magnoliopsida</taxon>
        <taxon>Liliopsida</taxon>
        <taxon>Poales</taxon>
        <taxon>Poaceae</taxon>
        <taxon>BOP clade</taxon>
        <taxon>Pooideae</taxon>
        <taxon>Triticodae</taxon>
        <taxon>Triticeae</taxon>
        <taxon>Triticinae</taxon>
        <taxon>Triticum</taxon>
    </lineage>
</organism>
<reference evidence="2" key="2">
    <citation type="submission" date="2018-10" db="UniProtKB">
        <authorList>
            <consortium name="EnsemblPlants"/>
        </authorList>
    </citation>
    <scope>IDENTIFICATION</scope>
</reference>
<dbReference type="Gramene" id="TraesCS5A02G164500.1">
    <property type="protein sequence ID" value="TraesCS5A02G164500.1.cds1"/>
    <property type="gene ID" value="TraesCS5A02G164500"/>
</dbReference>
<evidence type="ECO:0000256" key="1">
    <source>
        <dbReference type="SAM" id="Phobius"/>
    </source>
</evidence>
<evidence type="ECO:0000313" key="2">
    <source>
        <dbReference type="EnsemblPlants" id="TraesCS5B02G162000.1.cds1"/>
    </source>
</evidence>
<evidence type="ECO:0000313" key="3">
    <source>
        <dbReference type="Proteomes" id="UP000019116"/>
    </source>
</evidence>
<sequence>MAMPWEMVVCIAGNVWVLLDGWISVCFLAADEAARLLRSATD</sequence>
<keyword evidence="1" id="KW-0812">Transmembrane</keyword>
<dbReference type="Gramene" id="TraesROB_scaffold_090558_01G000200.1">
    <property type="protein sequence ID" value="TraesROB_scaffold_090558_01G000200.1"/>
    <property type="gene ID" value="TraesROB_scaffold_090558_01G000200"/>
</dbReference>
<dbReference type="Proteomes" id="UP000019116">
    <property type="component" value="Chromosome 5B"/>
</dbReference>
<dbReference type="Gramene" id="TraesCLE_scaffold_101766_01G000100.1">
    <property type="protein sequence ID" value="TraesCLE_scaffold_101766_01G000100.1"/>
    <property type="gene ID" value="TraesCLE_scaffold_101766_01G000100"/>
</dbReference>
<protein>
    <submittedName>
        <fullName evidence="2">Uncharacterized protein</fullName>
    </submittedName>
</protein>
<reference evidence="2" key="1">
    <citation type="submission" date="2018-08" db="EMBL/GenBank/DDBJ databases">
        <authorList>
            <person name="Rossello M."/>
        </authorList>
    </citation>
    <scope>NUCLEOTIDE SEQUENCE [LARGE SCALE GENOMIC DNA]</scope>
    <source>
        <strain evidence="2">cv. Chinese Spring</strain>
    </source>
</reference>
<dbReference type="Gramene" id="TraesROB_scaffold_120220_01G000100.1">
    <property type="protein sequence ID" value="TraesROB_scaffold_120220_01G000100.1"/>
    <property type="gene ID" value="TraesROB_scaffold_120220_01G000100"/>
</dbReference>
<keyword evidence="1" id="KW-1133">Transmembrane helix</keyword>
<dbReference type="AlphaFoldDB" id="A0A341VB01"/>
<feature type="transmembrane region" description="Helical" evidence="1">
    <location>
        <begin position="6"/>
        <end position="30"/>
    </location>
</feature>
<keyword evidence="3" id="KW-1185">Reference proteome</keyword>
<dbReference type="Gramene" id="TraesRN5A0100459300.1">
    <property type="protein sequence ID" value="TraesRN5A0100459300.1"/>
    <property type="gene ID" value="TraesRN5A0100459300"/>
</dbReference>
<dbReference type="Gramene" id="TraesWEE_scaffold_116826_01G000100.1">
    <property type="protein sequence ID" value="TraesWEE_scaffold_116826_01G000100.1"/>
    <property type="gene ID" value="TraesWEE_scaffold_116826_01G000100"/>
</dbReference>
<dbReference type="Gramene" id="TraesCS5A03G0446500.1">
    <property type="protein sequence ID" value="TraesCS5A03G0446500.1.CDS1"/>
    <property type="gene ID" value="TraesCS5A03G0446500"/>
</dbReference>
<dbReference type="OrthoDB" id="603217at2759"/>
<dbReference type="EnsemblPlants" id="TraesCS5B02G162000.1">
    <property type="protein sequence ID" value="TraesCS5B02G162000.1.cds1"/>
    <property type="gene ID" value="TraesCS5B02G162000"/>
</dbReference>
<dbReference type="Proteomes" id="UP000019116">
    <property type="component" value="Chromosome 5A"/>
</dbReference>
<name>A0A341VB01_WHEAT</name>
<dbReference type="Gramene" id="TraesWEE_scaffold_058167_01G000100.1">
    <property type="protein sequence ID" value="TraesWEE_scaffold_058167_01G000100.1"/>
    <property type="gene ID" value="TraesWEE_scaffold_058167_01G000100"/>
</dbReference>
<accession>A0A341VB01</accession>
<proteinExistence type="predicted"/>
<dbReference type="Gramene" id="TraesCS5B02G162000.1">
    <property type="protein sequence ID" value="TraesCS5B02G162000.1.cds1"/>
    <property type="gene ID" value="TraesCS5B02G162000"/>
</dbReference>
<dbReference type="Gramene" id="TraesCAD_scaffold_170785_01G000200.1">
    <property type="protein sequence ID" value="TraesCAD_scaffold_170785_01G000200.1"/>
    <property type="gene ID" value="TraesCAD_scaffold_170785_01G000200"/>
</dbReference>
<dbReference type="Gramene" id="TraesCS5B03G0440700.1">
    <property type="protein sequence ID" value="TraesCS5B03G0440700.1.CDS1"/>
    <property type="gene ID" value="TraesCS5B03G0440700"/>
</dbReference>
<dbReference type="ExpressionAtlas" id="A0A341VB01">
    <property type="expression patterns" value="baseline"/>
</dbReference>